<name>A0A0A8Z9B9_ARUDO</name>
<reference evidence="1" key="2">
    <citation type="journal article" date="2015" name="Data Brief">
        <title>Shoot transcriptome of the giant reed, Arundo donax.</title>
        <authorList>
            <person name="Barrero R.A."/>
            <person name="Guerrero F.D."/>
            <person name="Moolhuijzen P."/>
            <person name="Goolsby J.A."/>
            <person name="Tidwell J."/>
            <person name="Bellgard S.E."/>
            <person name="Bellgard M.I."/>
        </authorList>
    </citation>
    <scope>NUCLEOTIDE SEQUENCE</scope>
    <source>
        <tissue evidence="1">Shoot tissue taken approximately 20 cm above the soil surface</tissue>
    </source>
</reference>
<dbReference type="EMBL" id="GBRH01261901">
    <property type="protein sequence ID" value="JAD35994.1"/>
    <property type="molecule type" value="Transcribed_RNA"/>
</dbReference>
<proteinExistence type="predicted"/>
<accession>A0A0A8Z9B9</accession>
<dbReference type="AlphaFoldDB" id="A0A0A8Z9B9"/>
<sequence length="40" mass="4821">MKTRLLNYICTTSEANGCLFLLEFTRKFILIRKDHCYHIN</sequence>
<organism evidence="1">
    <name type="scientific">Arundo donax</name>
    <name type="common">Giant reed</name>
    <name type="synonym">Donax arundinaceus</name>
    <dbReference type="NCBI Taxonomy" id="35708"/>
    <lineage>
        <taxon>Eukaryota</taxon>
        <taxon>Viridiplantae</taxon>
        <taxon>Streptophyta</taxon>
        <taxon>Embryophyta</taxon>
        <taxon>Tracheophyta</taxon>
        <taxon>Spermatophyta</taxon>
        <taxon>Magnoliopsida</taxon>
        <taxon>Liliopsida</taxon>
        <taxon>Poales</taxon>
        <taxon>Poaceae</taxon>
        <taxon>PACMAD clade</taxon>
        <taxon>Arundinoideae</taxon>
        <taxon>Arundineae</taxon>
        <taxon>Arundo</taxon>
    </lineage>
</organism>
<evidence type="ECO:0000313" key="1">
    <source>
        <dbReference type="EMBL" id="JAD35994.1"/>
    </source>
</evidence>
<reference evidence="1" key="1">
    <citation type="submission" date="2014-09" db="EMBL/GenBank/DDBJ databases">
        <authorList>
            <person name="Magalhaes I.L.F."/>
            <person name="Oliveira U."/>
            <person name="Santos F.R."/>
            <person name="Vidigal T.H.D.A."/>
            <person name="Brescovit A.D."/>
            <person name="Santos A.J."/>
        </authorList>
    </citation>
    <scope>NUCLEOTIDE SEQUENCE</scope>
    <source>
        <tissue evidence="1">Shoot tissue taken approximately 20 cm above the soil surface</tissue>
    </source>
</reference>
<protein>
    <submittedName>
        <fullName evidence="1">Uncharacterized protein</fullName>
    </submittedName>
</protein>